<dbReference type="AlphaFoldDB" id="A0A9W6WSE9"/>
<accession>A0A9W6WSE9</accession>
<dbReference type="InterPro" id="IPR053134">
    <property type="entry name" value="RNA-dir_DNA_polymerase"/>
</dbReference>
<comment type="caution">
    <text evidence="1">The sequence shown here is derived from an EMBL/GenBank/DDBJ whole genome shotgun (WGS) entry which is preliminary data.</text>
</comment>
<dbReference type="Gene3D" id="3.10.10.10">
    <property type="entry name" value="HIV Type 1 Reverse Transcriptase, subunit A, domain 1"/>
    <property type="match status" value="1"/>
</dbReference>
<dbReference type="PANTHER" id="PTHR24559">
    <property type="entry name" value="TRANSPOSON TY3-I GAG-POL POLYPROTEIN"/>
    <property type="match status" value="1"/>
</dbReference>
<evidence type="ECO:0000313" key="1">
    <source>
        <dbReference type="EMBL" id="GMF14944.1"/>
    </source>
</evidence>
<protein>
    <submittedName>
        <fullName evidence="1">Unnamed protein product</fullName>
    </submittedName>
</protein>
<gene>
    <name evidence="1" type="ORF">Plil01_000502200</name>
</gene>
<dbReference type="InterPro" id="IPR043502">
    <property type="entry name" value="DNA/RNA_pol_sf"/>
</dbReference>
<proteinExistence type="predicted"/>
<dbReference type="Proteomes" id="UP001165083">
    <property type="component" value="Unassembled WGS sequence"/>
</dbReference>
<name>A0A9W6WSE9_9STRA</name>
<keyword evidence="2" id="KW-1185">Reference proteome</keyword>
<dbReference type="OrthoDB" id="121136at2759"/>
<sequence>MARSIQPEHRLANRRMHFRTERVVRDYRSLNTGAKVPEPAIDAVKVKPEFLQHPLPANLQKQLDDYVKAGFFRLGPSAIPSLVDQAVASSRSEETAVVGEDATVSVVSAAQFEKKVQAHEYAELFHVTVKTSPKVTTVPPQLQAVLDEYADVFPDELPLELPPHRSIVHEVVLKPGVKPSNRALFRLSKVEQAALELFVADLLKKNWIQVSDSPWVSNIFWGSQEGSCYWEVPVTVGVVTLGGPSHADPVGDRLSTCQRCI</sequence>
<dbReference type="EMBL" id="BSXW01000211">
    <property type="protein sequence ID" value="GMF14944.1"/>
    <property type="molecule type" value="Genomic_DNA"/>
</dbReference>
<organism evidence="1 2">
    <name type="scientific">Phytophthora lilii</name>
    <dbReference type="NCBI Taxonomy" id="2077276"/>
    <lineage>
        <taxon>Eukaryota</taxon>
        <taxon>Sar</taxon>
        <taxon>Stramenopiles</taxon>
        <taxon>Oomycota</taxon>
        <taxon>Peronosporomycetes</taxon>
        <taxon>Peronosporales</taxon>
        <taxon>Peronosporaceae</taxon>
        <taxon>Phytophthora</taxon>
    </lineage>
</organism>
<dbReference type="SUPFAM" id="SSF56672">
    <property type="entry name" value="DNA/RNA polymerases"/>
    <property type="match status" value="1"/>
</dbReference>
<evidence type="ECO:0000313" key="2">
    <source>
        <dbReference type="Proteomes" id="UP001165083"/>
    </source>
</evidence>
<reference evidence="1" key="1">
    <citation type="submission" date="2023-04" db="EMBL/GenBank/DDBJ databases">
        <title>Phytophthora lilii NBRC 32176.</title>
        <authorList>
            <person name="Ichikawa N."/>
            <person name="Sato H."/>
            <person name="Tonouchi N."/>
        </authorList>
    </citation>
    <scope>NUCLEOTIDE SEQUENCE</scope>
    <source>
        <strain evidence="1">NBRC 32176</strain>
    </source>
</reference>
<dbReference type="PANTHER" id="PTHR24559:SF451">
    <property type="entry name" value="REVERSE TRANSCRIPTASE"/>
    <property type="match status" value="1"/>
</dbReference>